<evidence type="ECO:0000256" key="11">
    <source>
        <dbReference type="ARBA" id="ARBA00022927"/>
    </source>
</evidence>
<dbReference type="GO" id="GO:0005778">
    <property type="term" value="C:peroxisomal membrane"/>
    <property type="evidence" value="ECO:0007669"/>
    <property type="project" value="UniProtKB-SubCell"/>
</dbReference>
<dbReference type="Proteomes" id="UP000265520">
    <property type="component" value="Unassembled WGS sequence"/>
</dbReference>
<dbReference type="PANTHER" id="PTHR48178">
    <property type="entry name" value="PEROXISOME BIOGENESIS FACTOR 2"/>
    <property type="match status" value="1"/>
</dbReference>
<keyword evidence="16" id="KW-1185">Reference proteome</keyword>
<keyword evidence="14" id="KW-0576">Peroxisome</keyword>
<evidence type="ECO:0000256" key="3">
    <source>
        <dbReference type="ARBA" id="ARBA00008704"/>
    </source>
</evidence>
<keyword evidence="11" id="KW-0653">Protein transport</keyword>
<feature type="non-terminal residue" evidence="15">
    <location>
        <position position="54"/>
    </location>
</feature>
<dbReference type="PANTHER" id="PTHR48178:SF1">
    <property type="entry name" value="PEROXISOME BIOGENESIS FACTOR 2"/>
    <property type="match status" value="1"/>
</dbReference>
<comment type="subcellular location">
    <subcellularLocation>
        <location evidence="1">Peroxisome membrane</location>
        <topology evidence="1">Multi-pass membrane protein</topology>
    </subcellularLocation>
</comment>
<evidence type="ECO:0000256" key="2">
    <source>
        <dbReference type="ARBA" id="ARBA00004906"/>
    </source>
</evidence>
<dbReference type="AlphaFoldDB" id="A0A392VDH0"/>
<evidence type="ECO:0000256" key="12">
    <source>
        <dbReference type="ARBA" id="ARBA00022989"/>
    </source>
</evidence>
<dbReference type="GO" id="GO:0016740">
    <property type="term" value="F:transferase activity"/>
    <property type="evidence" value="ECO:0007669"/>
    <property type="project" value="UniProtKB-KW"/>
</dbReference>
<evidence type="ECO:0000313" key="16">
    <source>
        <dbReference type="Proteomes" id="UP000265520"/>
    </source>
</evidence>
<accession>A0A392VDH0</accession>
<evidence type="ECO:0000256" key="4">
    <source>
        <dbReference type="ARBA" id="ARBA00022448"/>
    </source>
</evidence>
<dbReference type="GO" id="GO:0016558">
    <property type="term" value="P:protein import into peroxisome matrix"/>
    <property type="evidence" value="ECO:0007669"/>
    <property type="project" value="InterPro"/>
</dbReference>
<evidence type="ECO:0000256" key="14">
    <source>
        <dbReference type="ARBA" id="ARBA00023140"/>
    </source>
</evidence>
<evidence type="ECO:0000256" key="9">
    <source>
        <dbReference type="ARBA" id="ARBA00022786"/>
    </source>
</evidence>
<dbReference type="GO" id="GO:0008270">
    <property type="term" value="F:zinc ion binding"/>
    <property type="evidence" value="ECO:0007669"/>
    <property type="project" value="UniProtKB-KW"/>
</dbReference>
<keyword evidence="8" id="KW-0863">Zinc-finger</keyword>
<keyword evidence="10" id="KW-0862">Zinc</keyword>
<evidence type="ECO:0000256" key="10">
    <source>
        <dbReference type="ARBA" id="ARBA00022833"/>
    </source>
</evidence>
<evidence type="ECO:0000313" key="15">
    <source>
        <dbReference type="EMBL" id="MCI84855.1"/>
    </source>
</evidence>
<evidence type="ECO:0000256" key="6">
    <source>
        <dbReference type="ARBA" id="ARBA00022692"/>
    </source>
</evidence>
<evidence type="ECO:0000256" key="7">
    <source>
        <dbReference type="ARBA" id="ARBA00022723"/>
    </source>
</evidence>
<evidence type="ECO:0000256" key="1">
    <source>
        <dbReference type="ARBA" id="ARBA00004585"/>
    </source>
</evidence>
<comment type="similarity">
    <text evidence="3">Belongs to the pex2/pex10/pex12 family.</text>
</comment>
<name>A0A392VDH0_9FABA</name>
<evidence type="ECO:0000256" key="13">
    <source>
        <dbReference type="ARBA" id="ARBA00023136"/>
    </source>
</evidence>
<dbReference type="EMBL" id="LXQA011100843">
    <property type="protein sequence ID" value="MCI84855.1"/>
    <property type="molecule type" value="Genomic_DNA"/>
</dbReference>
<proteinExistence type="inferred from homology"/>
<evidence type="ECO:0000256" key="8">
    <source>
        <dbReference type="ARBA" id="ARBA00022771"/>
    </source>
</evidence>
<keyword evidence="13" id="KW-0472">Membrane</keyword>
<keyword evidence="7" id="KW-0479">Metal-binding</keyword>
<keyword evidence="4" id="KW-0813">Transport</keyword>
<comment type="caution">
    <text evidence="15">The sequence shown here is derived from an EMBL/GenBank/DDBJ whole genome shotgun (WGS) entry which is preliminary data.</text>
</comment>
<keyword evidence="12" id="KW-1133">Transmembrane helix</keyword>
<reference evidence="15 16" key="1">
    <citation type="journal article" date="2018" name="Front. Plant Sci.">
        <title>Red Clover (Trifolium pratense) and Zigzag Clover (T. medium) - A Picture of Genomic Similarities and Differences.</title>
        <authorList>
            <person name="Dluhosova J."/>
            <person name="Istvanek J."/>
            <person name="Nedelnik J."/>
            <person name="Repkova J."/>
        </authorList>
    </citation>
    <scope>NUCLEOTIDE SEQUENCE [LARGE SCALE GENOMIC DNA]</scope>
    <source>
        <strain evidence="16">cv. 10/8</strain>
        <tissue evidence="15">Leaf</tissue>
    </source>
</reference>
<protein>
    <submittedName>
        <fullName evidence="15">Peroxisome biogenesis protein 2-like</fullName>
    </submittedName>
</protein>
<keyword evidence="6" id="KW-0812">Transmembrane</keyword>
<sequence length="54" mass="5855">MLLLLLPLLNSSSVKNLLRPFSKDKSSSSDEDTTACPICQATPIIPFVALPCQH</sequence>
<keyword evidence="5" id="KW-0808">Transferase</keyword>
<comment type="pathway">
    <text evidence="2">Protein modification; protein ubiquitination.</text>
</comment>
<evidence type="ECO:0000256" key="5">
    <source>
        <dbReference type="ARBA" id="ARBA00022679"/>
    </source>
</evidence>
<dbReference type="InterPro" id="IPR025654">
    <property type="entry name" value="PEX2/10"/>
</dbReference>
<organism evidence="15 16">
    <name type="scientific">Trifolium medium</name>
    <dbReference type="NCBI Taxonomy" id="97028"/>
    <lineage>
        <taxon>Eukaryota</taxon>
        <taxon>Viridiplantae</taxon>
        <taxon>Streptophyta</taxon>
        <taxon>Embryophyta</taxon>
        <taxon>Tracheophyta</taxon>
        <taxon>Spermatophyta</taxon>
        <taxon>Magnoliopsida</taxon>
        <taxon>eudicotyledons</taxon>
        <taxon>Gunneridae</taxon>
        <taxon>Pentapetalae</taxon>
        <taxon>rosids</taxon>
        <taxon>fabids</taxon>
        <taxon>Fabales</taxon>
        <taxon>Fabaceae</taxon>
        <taxon>Papilionoideae</taxon>
        <taxon>50 kb inversion clade</taxon>
        <taxon>NPAAA clade</taxon>
        <taxon>Hologalegina</taxon>
        <taxon>IRL clade</taxon>
        <taxon>Trifolieae</taxon>
        <taxon>Trifolium</taxon>
    </lineage>
</organism>
<keyword evidence="9" id="KW-0833">Ubl conjugation pathway</keyword>